<keyword evidence="2" id="KW-1185">Reference proteome</keyword>
<name>A0A923KS25_9BURK</name>
<evidence type="ECO:0000313" key="2">
    <source>
        <dbReference type="Proteomes" id="UP000627446"/>
    </source>
</evidence>
<accession>A0A923KS25</accession>
<sequence length="267" mass="31266">MKLALRSKLLVGKVMHERMHPKSHRFVYPIFLLRLDLQELENNSDALNSAIFGVNKWRPLSIYLKDYGPRDGSSLFVWANKLLVEHGMQKASRIELQSFPRIFSYAFNPICIWYCFDQQDELLSVIAEVNNTFGDHHFYLLTNSNENRVKEDTILQSVKSMHVSPFCEVKGRYEFQFKDNKNHSVVKIDYFEDQDLTIKTAIGATIKLFTPKNLLIAFAKQPLLTFGVFWRIHWQAFLLWSKAVPFFRLPQSSKHKITIGTPIREEH</sequence>
<dbReference type="Proteomes" id="UP000627446">
    <property type="component" value="Unassembled WGS sequence"/>
</dbReference>
<dbReference type="InterPro" id="IPR010775">
    <property type="entry name" value="DUF1365"/>
</dbReference>
<dbReference type="PANTHER" id="PTHR33973">
    <property type="entry name" value="OS07G0153300 PROTEIN"/>
    <property type="match status" value="1"/>
</dbReference>
<dbReference type="PANTHER" id="PTHR33973:SF4">
    <property type="entry name" value="OS07G0153300 PROTEIN"/>
    <property type="match status" value="1"/>
</dbReference>
<reference evidence="1" key="1">
    <citation type="submission" date="2020-08" db="EMBL/GenBank/DDBJ databases">
        <title>Novel species isolated from subtropical streams in China.</title>
        <authorList>
            <person name="Lu H."/>
        </authorList>
    </citation>
    <scope>NUCLEOTIDE SEQUENCE</scope>
    <source>
        <strain evidence="1">LX22W</strain>
    </source>
</reference>
<dbReference type="Pfam" id="PF07103">
    <property type="entry name" value="DUF1365"/>
    <property type="match status" value="1"/>
</dbReference>
<gene>
    <name evidence="1" type="ORF">H8K36_01325</name>
</gene>
<dbReference type="AlphaFoldDB" id="A0A923KS25"/>
<organism evidence="1 2">
    <name type="scientific">Undibacterium nitidum</name>
    <dbReference type="NCBI Taxonomy" id="2762298"/>
    <lineage>
        <taxon>Bacteria</taxon>
        <taxon>Pseudomonadati</taxon>
        <taxon>Pseudomonadota</taxon>
        <taxon>Betaproteobacteria</taxon>
        <taxon>Burkholderiales</taxon>
        <taxon>Oxalobacteraceae</taxon>
        <taxon>Undibacterium</taxon>
    </lineage>
</organism>
<protein>
    <submittedName>
        <fullName evidence="1">DUF1365 domain-containing protein</fullName>
    </submittedName>
</protein>
<comment type="caution">
    <text evidence="1">The sequence shown here is derived from an EMBL/GenBank/DDBJ whole genome shotgun (WGS) entry which is preliminary data.</text>
</comment>
<dbReference type="EMBL" id="JACOFZ010000001">
    <property type="protein sequence ID" value="MBC3880004.1"/>
    <property type="molecule type" value="Genomic_DNA"/>
</dbReference>
<evidence type="ECO:0000313" key="1">
    <source>
        <dbReference type="EMBL" id="MBC3880004.1"/>
    </source>
</evidence>
<dbReference type="RefSeq" id="WP_186915447.1">
    <property type="nucleotide sequence ID" value="NZ_JACOFZ010000001.1"/>
</dbReference>
<proteinExistence type="predicted"/>